<evidence type="ECO:0000256" key="1">
    <source>
        <dbReference type="SAM" id="SignalP"/>
    </source>
</evidence>
<feature type="chain" id="PRO_5002711184" description="Rap1a immunity protein domain-containing protein" evidence="1">
    <location>
        <begin position="35"/>
        <end position="144"/>
    </location>
</feature>
<proteinExistence type="predicted"/>
<dbReference type="Proteomes" id="UP000000260">
    <property type="component" value="Chromosome"/>
</dbReference>
<feature type="signal peptide" evidence="1">
    <location>
        <begin position="1"/>
        <end position="34"/>
    </location>
</feature>
<dbReference type="KEGG" id="esa:ESA_03936"/>
<name>A7MQ15_CROS8</name>
<gene>
    <name evidence="3" type="ordered locus">ESA_03936</name>
</gene>
<accession>A7MQ15</accession>
<dbReference type="AlphaFoldDB" id="A7MQ15"/>
<organism evidence="3 4">
    <name type="scientific">Cronobacter sakazakii (strain ATCC BAA-894)</name>
    <name type="common">Enterobacter sakazakii</name>
    <dbReference type="NCBI Taxonomy" id="290339"/>
    <lineage>
        <taxon>Bacteria</taxon>
        <taxon>Pseudomonadati</taxon>
        <taxon>Pseudomonadota</taxon>
        <taxon>Gammaproteobacteria</taxon>
        <taxon>Enterobacterales</taxon>
        <taxon>Enterobacteriaceae</taxon>
        <taxon>Cronobacter</taxon>
    </lineage>
</organism>
<evidence type="ECO:0000313" key="3">
    <source>
        <dbReference type="EMBL" id="ABU79122.1"/>
    </source>
</evidence>
<protein>
    <recommendedName>
        <fullName evidence="2">Rap1a immunity protein domain-containing protein</fullName>
    </recommendedName>
</protein>
<dbReference type="Pfam" id="PF18602">
    <property type="entry name" value="Rap1a"/>
    <property type="match status" value="1"/>
</dbReference>
<feature type="domain" description="Rap1a immunity protein" evidence="2">
    <location>
        <begin position="57"/>
        <end position="138"/>
    </location>
</feature>
<keyword evidence="4" id="KW-1185">Reference proteome</keyword>
<sequence length="144" mass="16427">MSLQEKQIRKFMKHSVLILASVFSAALLSAPVMAGDWVINPNEHQKNRLDPNRGNVTGEQLLNAWNDRADKEASLQAQIYLLGLFDSTEGMGWCKSKTTMPSTLREWTYGYFKKLPPERLKEKASVLMLEALKHDFPCQKESDK</sequence>
<dbReference type="HOGENOM" id="CLU_151814_0_0_6"/>
<dbReference type="EMBL" id="CP000783">
    <property type="protein sequence ID" value="ABU79122.1"/>
    <property type="molecule type" value="Genomic_DNA"/>
</dbReference>
<reference evidence="3 4" key="1">
    <citation type="journal article" date="2010" name="PLoS ONE">
        <title>Genome sequence of Cronobacter sakazakii BAA-894 and comparative genomic hybridization analysis with other Cronobacter species.</title>
        <authorList>
            <person name="Kucerova E."/>
            <person name="Clifton S.W."/>
            <person name="Xia X.Q."/>
            <person name="Long F."/>
            <person name="Porwollik S."/>
            <person name="Fulton L."/>
            <person name="Fronick C."/>
            <person name="Minx P."/>
            <person name="Kyung K."/>
            <person name="Warren W."/>
            <person name="Fulton R."/>
            <person name="Feng D."/>
            <person name="Wollam A."/>
            <person name="Shah N."/>
            <person name="Bhonagiri V."/>
            <person name="Nash W.E."/>
            <person name="Hallsworth-Pepin K."/>
            <person name="Wilson R.K."/>
            <person name="McClelland M."/>
            <person name="Forsythe S.J."/>
        </authorList>
    </citation>
    <scope>NUCLEOTIDE SEQUENCE [LARGE SCALE GENOMIC DNA]</scope>
    <source>
        <strain evidence="3 4">ATCC BAA-894</strain>
    </source>
</reference>
<keyword evidence="1" id="KW-0732">Signal</keyword>
<dbReference type="Gene3D" id="1.10.890.40">
    <property type="match status" value="1"/>
</dbReference>
<evidence type="ECO:0000313" key="4">
    <source>
        <dbReference type="Proteomes" id="UP000000260"/>
    </source>
</evidence>
<evidence type="ECO:0000259" key="2">
    <source>
        <dbReference type="Pfam" id="PF18602"/>
    </source>
</evidence>
<dbReference type="InterPro" id="IPR041238">
    <property type="entry name" value="Rap1a"/>
</dbReference>